<keyword evidence="12" id="KW-0902">Two-component regulatory system</keyword>
<dbReference type="EC" id="2.7.13.3" evidence="4"/>
<dbReference type="InterPro" id="IPR025201">
    <property type="entry name" value="KdpD_TM"/>
</dbReference>
<dbReference type="InterPro" id="IPR038318">
    <property type="entry name" value="KdpD_sf"/>
</dbReference>
<evidence type="ECO:0000313" key="17">
    <source>
        <dbReference type="Proteomes" id="UP000700908"/>
    </source>
</evidence>
<dbReference type="PANTHER" id="PTHR45569">
    <property type="entry name" value="SENSOR PROTEIN KDPD"/>
    <property type="match status" value="1"/>
</dbReference>
<dbReference type="GO" id="GO:0016301">
    <property type="term" value="F:kinase activity"/>
    <property type="evidence" value="ECO:0007669"/>
    <property type="project" value="UniProtKB-KW"/>
</dbReference>
<keyword evidence="11 14" id="KW-1133">Transmembrane helix</keyword>
<dbReference type="InterPro" id="IPR027417">
    <property type="entry name" value="P-loop_NTPase"/>
</dbReference>
<dbReference type="Pfam" id="PF13493">
    <property type="entry name" value="DUF4118"/>
    <property type="match status" value="1"/>
</dbReference>
<keyword evidence="10" id="KW-0067">ATP-binding</keyword>
<comment type="catalytic activity">
    <reaction evidence="1">
        <text>ATP + protein L-histidine = ADP + protein N-phospho-L-histidine.</text>
        <dbReference type="EC" id="2.7.13.3"/>
    </reaction>
</comment>
<dbReference type="Gene3D" id="1.10.287.130">
    <property type="match status" value="1"/>
</dbReference>
<proteinExistence type="predicted"/>
<evidence type="ECO:0000256" key="14">
    <source>
        <dbReference type="SAM" id="Phobius"/>
    </source>
</evidence>
<organism evidence="16 17">
    <name type="scientific">Collinsella ureilytica</name>
    <dbReference type="NCBI Taxonomy" id="2869515"/>
    <lineage>
        <taxon>Bacteria</taxon>
        <taxon>Bacillati</taxon>
        <taxon>Actinomycetota</taxon>
        <taxon>Coriobacteriia</taxon>
        <taxon>Coriobacteriales</taxon>
        <taxon>Coriobacteriaceae</taxon>
        <taxon>Collinsella</taxon>
    </lineage>
</organism>
<dbReference type="Gene3D" id="1.20.120.620">
    <property type="entry name" value="Backbone structure of the membrane domain of e. Coli histidine kinase receptor kdpd"/>
    <property type="match status" value="1"/>
</dbReference>
<dbReference type="SMART" id="SM00388">
    <property type="entry name" value="HisKA"/>
    <property type="match status" value="1"/>
</dbReference>
<evidence type="ECO:0000256" key="5">
    <source>
        <dbReference type="ARBA" id="ARBA00022553"/>
    </source>
</evidence>
<dbReference type="InterPro" id="IPR005467">
    <property type="entry name" value="His_kinase_dom"/>
</dbReference>
<dbReference type="Gene3D" id="3.40.50.620">
    <property type="entry name" value="HUPs"/>
    <property type="match status" value="1"/>
</dbReference>
<evidence type="ECO:0000256" key="8">
    <source>
        <dbReference type="ARBA" id="ARBA00022741"/>
    </source>
</evidence>
<dbReference type="SUPFAM" id="SSF55874">
    <property type="entry name" value="ATPase domain of HSP90 chaperone/DNA topoisomerase II/histidine kinase"/>
    <property type="match status" value="1"/>
</dbReference>
<dbReference type="InterPro" id="IPR029016">
    <property type="entry name" value="GAF-like_dom_sf"/>
</dbReference>
<evidence type="ECO:0000256" key="1">
    <source>
        <dbReference type="ARBA" id="ARBA00000085"/>
    </source>
</evidence>
<evidence type="ECO:0000256" key="13">
    <source>
        <dbReference type="ARBA" id="ARBA00023136"/>
    </source>
</evidence>
<dbReference type="InterPro" id="IPR014729">
    <property type="entry name" value="Rossmann-like_a/b/a_fold"/>
</dbReference>
<evidence type="ECO:0000256" key="10">
    <source>
        <dbReference type="ARBA" id="ARBA00022840"/>
    </source>
</evidence>
<dbReference type="Gene3D" id="3.30.565.10">
    <property type="entry name" value="Histidine kinase-like ATPase, C-terminal domain"/>
    <property type="match status" value="1"/>
</dbReference>
<dbReference type="Proteomes" id="UP000700908">
    <property type="component" value="Unassembled WGS sequence"/>
</dbReference>
<dbReference type="InterPro" id="IPR052023">
    <property type="entry name" value="Histidine_kinase_KdpD"/>
</dbReference>
<protein>
    <recommendedName>
        <fullName evidence="4">histidine kinase</fullName>
        <ecNumber evidence="4">2.7.13.3</ecNumber>
    </recommendedName>
</protein>
<dbReference type="EMBL" id="JAIMFO010000008">
    <property type="protein sequence ID" value="MBY4798134.1"/>
    <property type="molecule type" value="Genomic_DNA"/>
</dbReference>
<dbReference type="SUPFAM" id="SSF47384">
    <property type="entry name" value="Homodimeric domain of signal transducing histidine kinase"/>
    <property type="match status" value="1"/>
</dbReference>
<feature type="transmembrane region" description="Helical" evidence="14">
    <location>
        <begin position="439"/>
        <end position="458"/>
    </location>
</feature>
<gene>
    <name evidence="16" type="ORF">K6V98_07225</name>
</gene>
<dbReference type="Pfam" id="PF02702">
    <property type="entry name" value="KdpD"/>
    <property type="match status" value="1"/>
</dbReference>
<name>A0ABS7ML94_9ACTN</name>
<reference evidence="16 17" key="1">
    <citation type="submission" date="2021-08" db="EMBL/GenBank/DDBJ databases">
        <title>Collinsella faecalis sp. nov. isolated from swine faeces.</title>
        <authorList>
            <person name="Oh B.S."/>
            <person name="Lee J.H."/>
        </authorList>
    </citation>
    <scope>NUCLEOTIDE SEQUENCE [LARGE SCALE GENOMIC DNA]</scope>
    <source>
        <strain evidence="16 17">AGMB00827</strain>
    </source>
</reference>
<dbReference type="PROSITE" id="PS50109">
    <property type="entry name" value="HIS_KIN"/>
    <property type="match status" value="1"/>
</dbReference>
<keyword evidence="13 14" id="KW-0472">Membrane</keyword>
<feature type="transmembrane region" description="Helical" evidence="14">
    <location>
        <begin position="465"/>
        <end position="487"/>
    </location>
</feature>
<evidence type="ECO:0000256" key="2">
    <source>
        <dbReference type="ARBA" id="ARBA00004141"/>
    </source>
</evidence>
<dbReference type="Pfam" id="PF00512">
    <property type="entry name" value="HisKA"/>
    <property type="match status" value="1"/>
</dbReference>
<evidence type="ECO:0000256" key="3">
    <source>
        <dbReference type="ARBA" id="ARBA00004236"/>
    </source>
</evidence>
<comment type="caution">
    <text evidence="16">The sequence shown here is derived from an EMBL/GenBank/DDBJ whole genome shotgun (WGS) entry which is preliminary data.</text>
</comment>
<comment type="subcellular location">
    <subcellularLocation>
        <location evidence="3">Cell membrane</location>
    </subcellularLocation>
    <subcellularLocation>
        <location evidence="2">Membrane</location>
        <topology evidence="2">Multi-pass membrane protein</topology>
    </subcellularLocation>
</comment>
<keyword evidence="7 14" id="KW-0812">Transmembrane</keyword>
<dbReference type="Gene3D" id="3.30.450.40">
    <property type="match status" value="1"/>
</dbReference>
<evidence type="ECO:0000256" key="6">
    <source>
        <dbReference type="ARBA" id="ARBA00022679"/>
    </source>
</evidence>
<dbReference type="Gene3D" id="3.40.50.300">
    <property type="entry name" value="P-loop containing nucleotide triphosphate hydrolases"/>
    <property type="match status" value="1"/>
</dbReference>
<dbReference type="CDD" id="cd00075">
    <property type="entry name" value="HATPase"/>
    <property type="match status" value="1"/>
</dbReference>
<keyword evidence="6" id="KW-0808">Transferase</keyword>
<dbReference type="SUPFAM" id="SSF52402">
    <property type="entry name" value="Adenine nucleotide alpha hydrolases-like"/>
    <property type="match status" value="1"/>
</dbReference>
<keyword evidence="17" id="KW-1185">Reference proteome</keyword>
<evidence type="ECO:0000256" key="12">
    <source>
        <dbReference type="ARBA" id="ARBA00023012"/>
    </source>
</evidence>
<feature type="transmembrane region" description="Helical" evidence="14">
    <location>
        <begin position="416"/>
        <end position="433"/>
    </location>
</feature>
<dbReference type="InterPro" id="IPR036097">
    <property type="entry name" value="HisK_dim/P_sf"/>
</dbReference>
<dbReference type="InterPro" id="IPR003594">
    <property type="entry name" value="HATPase_dom"/>
</dbReference>
<keyword evidence="9 16" id="KW-0418">Kinase</keyword>
<feature type="domain" description="Histidine kinase" evidence="15">
    <location>
        <begin position="692"/>
        <end position="910"/>
    </location>
</feature>
<evidence type="ECO:0000313" key="16">
    <source>
        <dbReference type="EMBL" id="MBY4798134.1"/>
    </source>
</evidence>
<dbReference type="SMART" id="SM00387">
    <property type="entry name" value="HATPase_c"/>
    <property type="match status" value="1"/>
</dbReference>
<dbReference type="PANTHER" id="PTHR45569:SF1">
    <property type="entry name" value="SENSOR PROTEIN KDPD"/>
    <property type="match status" value="1"/>
</dbReference>
<dbReference type="Pfam" id="PF02518">
    <property type="entry name" value="HATPase_c"/>
    <property type="match status" value="1"/>
</dbReference>
<keyword evidence="8" id="KW-0547">Nucleotide-binding</keyword>
<dbReference type="InterPro" id="IPR036890">
    <property type="entry name" value="HATPase_C_sf"/>
</dbReference>
<evidence type="ECO:0000256" key="7">
    <source>
        <dbReference type="ARBA" id="ARBA00022692"/>
    </source>
</evidence>
<evidence type="ECO:0000256" key="9">
    <source>
        <dbReference type="ARBA" id="ARBA00022777"/>
    </source>
</evidence>
<dbReference type="PRINTS" id="PR00344">
    <property type="entry name" value="BCTRLSENSOR"/>
</dbReference>
<dbReference type="RefSeq" id="WP_222199858.1">
    <property type="nucleotide sequence ID" value="NZ_JAIMFO010000008.1"/>
</dbReference>
<evidence type="ECO:0000256" key="11">
    <source>
        <dbReference type="ARBA" id="ARBA00022989"/>
    </source>
</evidence>
<dbReference type="CDD" id="cd01987">
    <property type="entry name" value="USP_KdpD-like"/>
    <property type="match status" value="1"/>
</dbReference>
<dbReference type="InterPro" id="IPR003852">
    <property type="entry name" value="Sig_transdc_His_kinase_KdpD_N"/>
</dbReference>
<evidence type="ECO:0000259" key="15">
    <source>
        <dbReference type="PROSITE" id="PS50109"/>
    </source>
</evidence>
<dbReference type="InterPro" id="IPR004358">
    <property type="entry name" value="Sig_transdc_His_kin-like_C"/>
</dbReference>
<sequence length="915" mass="100262">MVRESKDDRGDPEAILHAIQAQEDEAQRRGHLKIFFGYAAGVGKTYSMLRAMHEQVARGVDAVIGYVEPHARPETERLAQGLESIPRLQIAHAGIVLEEFDLDAAITRAPTLIAVDELAHTNAPGSRHAKRYQDIEELLHAGIDVYTTVNVQHIEGVNDVVASITGVTVRERIPDHIFDEADQVELVDIEPEELIERLQAGSVYRKDQAQRAIDNFFTPENLTALRELALRRTADRAGKVVQAARVLTKHSGRVGEHILVCISASPTCPRIIRSAARMAAALHGPLSALYIETPSDHDMSESDREHLRKNIRLAEQMGATVQQVAGEDIAYQIAMFARVAGVTEIVMGRSGEIRGPGWLLPGRRLVVDRLLSEAPDLDIHIIPDQATRERAHGRQHTRAQARGAVAESSHDLVKQLMVTVVLLALSTGVGIGFRSLGFADASIISLYILSSLVCAITTSGRIWPLVSSVISVVLYNFFFVVPVGTFLAIDQSYLVTFGIMFLTALISSELTGRISRSARQSARIAYRTRLLFETNKLMQQAEGAEAVATIALEQLCRLLGRSVIFYPTHGHTLGEPSYVTPDGESLALEALSDYERTVATWVLANNKHAGASTDTLPQARCLYLAIRREFAIFGVVGILMEGTSLDAFENSIMLSIIGEAALALDRDRQAKKREEARILAKNEQLRADLLRSIGHDLRTPLTTISGAAAILRENGEQLAPERAAELVDAISSDALWLIDIVENLLTVTRIEDGSAHLNLTSELLDDVLPEAAFHLAHQAQNHHIRVIPTEGIVMARMDVDLVMQLLSNLISNAIKYTPAGTTIELSAKREQTWVRVFVADTGPGIPDSEKERIFERFHTASAGKPADAHRSLGLGLALCRSIAEAHGGTIEIHDNHPHGAIFSFTLPAEEVTLRE</sequence>
<keyword evidence="5" id="KW-0597">Phosphoprotein</keyword>
<evidence type="ECO:0000256" key="4">
    <source>
        <dbReference type="ARBA" id="ARBA00012438"/>
    </source>
</evidence>
<accession>A0ABS7ML94</accession>
<dbReference type="CDD" id="cd00082">
    <property type="entry name" value="HisKA"/>
    <property type="match status" value="1"/>
</dbReference>
<dbReference type="InterPro" id="IPR003661">
    <property type="entry name" value="HisK_dim/P_dom"/>
</dbReference>